<dbReference type="AlphaFoldDB" id="A0AAD5VVR6"/>
<evidence type="ECO:0000313" key="8">
    <source>
        <dbReference type="Proteomes" id="UP001213000"/>
    </source>
</evidence>
<dbReference type="SUPFAM" id="SSF81321">
    <property type="entry name" value="Family A G protein-coupled receptor-like"/>
    <property type="match status" value="1"/>
</dbReference>
<keyword evidence="4 6" id="KW-0472">Membrane</keyword>
<organism evidence="7 8">
    <name type="scientific">Leucocoprinus birnbaumii</name>
    <dbReference type="NCBI Taxonomy" id="56174"/>
    <lineage>
        <taxon>Eukaryota</taxon>
        <taxon>Fungi</taxon>
        <taxon>Dikarya</taxon>
        <taxon>Basidiomycota</taxon>
        <taxon>Agaricomycotina</taxon>
        <taxon>Agaricomycetes</taxon>
        <taxon>Agaricomycetidae</taxon>
        <taxon>Agaricales</taxon>
        <taxon>Agaricineae</taxon>
        <taxon>Agaricaceae</taxon>
        <taxon>Leucocoprinus</taxon>
    </lineage>
</organism>
<evidence type="ECO:0000256" key="5">
    <source>
        <dbReference type="SAM" id="MobiDB-lite"/>
    </source>
</evidence>
<feature type="transmembrane region" description="Helical" evidence="6">
    <location>
        <begin position="122"/>
        <end position="142"/>
    </location>
</feature>
<name>A0AAD5VVR6_9AGAR</name>
<feature type="transmembrane region" description="Helical" evidence="6">
    <location>
        <begin position="149"/>
        <end position="171"/>
    </location>
</feature>
<keyword evidence="2 6" id="KW-0812">Transmembrane</keyword>
<gene>
    <name evidence="7" type="ORF">NP233_g4600</name>
</gene>
<evidence type="ECO:0000256" key="3">
    <source>
        <dbReference type="ARBA" id="ARBA00022989"/>
    </source>
</evidence>
<dbReference type="GO" id="GO:0007189">
    <property type="term" value="P:adenylate cyclase-activating G protein-coupled receptor signaling pathway"/>
    <property type="evidence" value="ECO:0007669"/>
    <property type="project" value="TreeGrafter"/>
</dbReference>
<protein>
    <recommendedName>
        <fullName evidence="9">Glucose receptor Git3 N-terminal domain-containing protein</fullName>
    </recommendedName>
</protein>
<evidence type="ECO:0000256" key="4">
    <source>
        <dbReference type="ARBA" id="ARBA00023136"/>
    </source>
</evidence>
<dbReference type="EMBL" id="JANIEX010000252">
    <property type="protein sequence ID" value="KAJ3570139.1"/>
    <property type="molecule type" value="Genomic_DNA"/>
</dbReference>
<dbReference type="GO" id="GO:0005886">
    <property type="term" value="C:plasma membrane"/>
    <property type="evidence" value="ECO:0007669"/>
    <property type="project" value="TreeGrafter"/>
</dbReference>
<reference evidence="7" key="1">
    <citation type="submission" date="2022-07" db="EMBL/GenBank/DDBJ databases">
        <title>Genome Sequence of Leucocoprinus birnbaumii.</title>
        <authorList>
            <person name="Buettner E."/>
        </authorList>
    </citation>
    <scope>NUCLEOTIDE SEQUENCE</scope>
    <source>
        <strain evidence="7">VT141</strain>
    </source>
</reference>
<dbReference type="PANTHER" id="PTHR23112:SF37">
    <property type="entry name" value="G PROTEIN-COUPLED RECEPTOR GPR1"/>
    <property type="match status" value="1"/>
</dbReference>
<evidence type="ECO:0000256" key="6">
    <source>
        <dbReference type="SAM" id="Phobius"/>
    </source>
</evidence>
<evidence type="ECO:0000256" key="2">
    <source>
        <dbReference type="ARBA" id="ARBA00022692"/>
    </source>
</evidence>
<dbReference type="PANTHER" id="PTHR23112">
    <property type="entry name" value="G PROTEIN-COUPLED RECEPTOR 157-RELATED"/>
    <property type="match status" value="1"/>
</dbReference>
<evidence type="ECO:0008006" key="9">
    <source>
        <dbReference type="Google" id="ProtNLM"/>
    </source>
</evidence>
<evidence type="ECO:0000256" key="1">
    <source>
        <dbReference type="ARBA" id="ARBA00004141"/>
    </source>
</evidence>
<evidence type="ECO:0000313" key="7">
    <source>
        <dbReference type="EMBL" id="KAJ3570139.1"/>
    </source>
</evidence>
<keyword evidence="8" id="KW-1185">Reference proteome</keyword>
<dbReference type="Gene3D" id="1.20.1070.10">
    <property type="entry name" value="Rhodopsin 7-helix transmembrane proteins"/>
    <property type="match status" value="1"/>
</dbReference>
<proteinExistence type="predicted"/>
<dbReference type="Proteomes" id="UP001213000">
    <property type="component" value="Unassembled WGS sequence"/>
</dbReference>
<feature type="transmembrane region" description="Helical" evidence="6">
    <location>
        <begin position="21"/>
        <end position="46"/>
    </location>
</feature>
<keyword evidence="3 6" id="KW-1133">Transmembrane helix</keyword>
<feature type="transmembrane region" description="Helical" evidence="6">
    <location>
        <begin position="267"/>
        <end position="286"/>
    </location>
</feature>
<sequence>MSEAQGVCSADNDLLSFGARLGVFVTFESSLISAIAVSLVLCYTFYRVVKKIAARRAVRQRNSEVELPPIDATDSLGFLVFMFGELIKAIGGMMNMKWALQGCITENSFCTAQGYIRLIGDVSVSFFSLYIGFDTFFVLVYGWRAPSRVNIGAIIALCLLTVLLAAIGPALRHDKSLSYMGSTIYWCWIRRQYLADQVGLEYLWMWLTALIQLVLYGLMALVMRGVLVVKGPWLRLRTKSDAPIETGSQISDLGDDERENRATANLLLFYPAIHVICVLPLSIVRWKYFAQGVQTSASVLTTSTIFELSGFLNALLYTFSRPDLVSGQNLERPSQSQPITIIPTPADNIPMGKWQEGEKVRRRTAGQGILPPDDESRPITLHAARSSSQA</sequence>
<feature type="region of interest" description="Disordered" evidence="5">
    <location>
        <begin position="358"/>
        <end position="390"/>
    </location>
</feature>
<accession>A0AAD5VVR6</accession>
<comment type="subcellular location">
    <subcellularLocation>
        <location evidence="1">Membrane</location>
        <topology evidence="1">Multi-pass membrane protein</topology>
    </subcellularLocation>
</comment>
<comment type="caution">
    <text evidence="7">The sequence shown here is derived from an EMBL/GenBank/DDBJ whole genome shotgun (WGS) entry which is preliminary data.</text>
</comment>
<feature type="transmembrane region" description="Helical" evidence="6">
    <location>
        <begin position="203"/>
        <end position="229"/>
    </location>
</feature>
<dbReference type="GO" id="GO:0004930">
    <property type="term" value="F:G protein-coupled receptor activity"/>
    <property type="evidence" value="ECO:0007669"/>
    <property type="project" value="TreeGrafter"/>
</dbReference>